<dbReference type="SUPFAM" id="SSF53850">
    <property type="entry name" value="Periplasmic binding protein-like II"/>
    <property type="match status" value="1"/>
</dbReference>
<dbReference type="PANTHER" id="PTHR30177:SF4">
    <property type="entry name" value="OSMOPROTECTANT IMPORT PERMEASE PROTEIN OSMW"/>
    <property type="match status" value="1"/>
</dbReference>
<dbReference type="AlphaFoldDB" id="A0A841GZ40"/>
<accession>A0A841GZ40</accession>
<evidence type="ECO:0000256" key="6">
    <source>
        <dbReference type="ARBA" id="ARBA00035642"/>
    </source>
</evidence>
<dbReference type="FunFam" id="1.10.3720.10:FF:000001">
    <property type="entry name" value="Glycine betaine ABC transporter, permease"/>
    <property type="match status" value="1"/>
</dbReference>
<dbReference type="InterPro" id="IPR007210">
    <property type="entry name" value="ABC_Gly_betaine_transp_sub-bd"/>
</dbReference>
<feature type="transmembrane region" description="Helical" evidence="8">
    <location>
        <begin position="287"/>
        <end position="310"/>
    </location>
</feature>
<dbReference type="GO" id="GO:0043190">
    <property type="term" value="C:ATP-binding cassette (ABC) transporter complex"/>
    <property type="evidence" value="ECO:0007669"/>
    <property type="project" value="InterPro"/>
</dbReference>
<keyword evidence="3 8" id="KW-0812">Transmembrane</keyword>
<evidence type="ECO:0000256" key="1">
    <source>
        <dbReference type="ARBA" id="ARBA00004651"/>
    </source>
</evidence>
<dbReference type="Gene3D" id="3.40.190.120">
    <property type="entry name" value="Osmoprotection protein (prox), domain 2"/>
    <property type="match status" value="1"/>
</dbReference>
<keyword evidence="11" id="KW-1185">Reference proteome</keyword>
<dbReference type="GO" id="GO:0022857">
    <property type="term" value="F:transmembrane transporter activity"/>
    <property type="evidence" value="ECO:0007669"/>
    <property type="project" value="InterPro"/>
</dbReference>
<dbReference type="GO" id="GO:0031460">
    <property type="term" value="P:glycine betaine transport"/>
    <property type="evidence" value="ECO:0007669"/>
    <property type="project" value="UniProtKB-ARBA"/>
</dbReference>
<dbReference type="InterPro" id="IPR000515">
    <property type="entry name" value="MetI-like"/>
</dbReference>
<comment type="similarity">
    <text evidence="6">In the C-terminal section; belongs to the OsmX family.</text>
</comment>
<dbReference type="Pfam" id="PF04069">
    <property type="entry name" value="OpuAC"/>
    <property type="match status" value="1"/>
</dbReference>
<evidence type="ECO:0000256" key="5">
    <source>
        <dbReference type="ARBA" id="ARBA00023136"/>
    </source>
</evidence>
<evidence type="ECO:0000256" key="8">
    <source>
        <dbReference type="RuleBase" id="RU363032"/>
    </source>
</evidence>
<comment type="subcellular location">
    <subcellularLocation>
        <location evidence="1 8">Cell membrane</location>
        <topology evidence="1 8">Multi-pass membrane protein</topology>
    </subcellularLocation>
</comment>
<dbReference type="PROSITE" id="PS50928">
    <property type="entry name" value="ABC_TM1"/>
    <property type="match status" value="1"/>
</dbReference>
<keyword evidence="2 8" id="KW-0813">Transport</keyword>
<organism evidence="10 11">
    <name type="scientific">Longimicrobium terrae</name>
    <dbReference type="NCBI Taxonomy" id="1639882"/>
    <lineage>
        <taxon>Bacteria</taxon>
        <taxon>Pseudomonadati</taxon>
        <taxon>Gemmatimonadota</taxon>
        <taxon>Longimicrobiia</taxon>
        <taxon>Longimicrobiales</taxon>
        <taxon>Longimicrobiaceae</taxon>
        <taxon>Longimicrobium</taxon>
    </lineage>
</organism>
<dbReference type="CDD" id="cd13528">
    <property type="entry name" value="PBP2_osmoprotectants"/>
    <property type="match status" value="1"/>
</dbReference>
<gene>
    <name evidence="10" type="ORF">HNQ61_002687</name>
</gene>
<evidence type="ECO:0000256" key="3">
    <source>
        <dbReference type="ARBA" id="ARBA00022692"/>
    </source>
</evidence>
<evidence type="ECO:0000313" key="11">
    <source>
        <dbReference type="Proteomes" id="UP000582837"/>
    </source>
</evidence>
<protein>
    <submittedName>
        <fullName evidence="10">Osmoprotectant transport system permease protein</fullName>
    </submittedName>
</protein>
<dbReference type="CDD" id="cd06261">
    <property type="entry name" value="TM_PBP2"/>
    <property type="match status" value="1"/>
</dbReference>
<proteinExistence type="inferred from homology"/>
<dbReference type="Pfam" id="PF00528">
    <property type="entry name" value="BPD_transp_1"/>
    <property type="match status" value="1"/>
</dbReference>
<keyword evidence="4 8" id="KW-1133">Transmembrane helix</keyword>
<evidence type="ECO:0000313" key="10">
    <source>
        <dbReference type="EMBL" id="MBB6071065.1"/>
    </source>
</evidence>
<dbReference type="SUPFAM" id="SSF161098">
    <property type="entry name" value="MetI-like"/>
    <property type="match status" value="1"/>
</dbReference>
<evidence type="ECO:0000256" key="4">
    <source>
        <dbReference type="ARBA" id="ARBA00022989"/>
    </source>
</evidence>
<evidence type="ECO:0000256" key="7">
    <source>
        <dbReference type="ARBA" id="ARBA00035652"/>
    </source>
</evidence>
<feature type="transmembrane region" description="Helical" evidence="8">
    <location>
        <begin position="445"/>
        <end position="467"/>
    </location>
</feature>
<evidence type="ECO:0000259" key="9">
    <source>
        <dbReference type="PROSITE" id="PS50928"/>
    </source>
</evidence>
<dbReference type="Gene3D" id="1.10.3720.10">
    <property type="entry name" value="MetI-like"/>
    <property type="match status" value="1"/>
</dbReference>
<feature type="domain" description="ABC transmembrane type-1" evidence="9">
    <location>
        <begin position="284"/>
        <end position="468"/>
    </location>
</feature>
<comment type="caution">
    <text evidence="10">The sequence shown here is derived from an EMBL/GenBank/DDBJ whole genome shotgun (WGS) entry which is preliminary data.</text>
</comment>
<comment type="similarity">
    <text evidence="8">Belongs to the binding-protein-dependent transport system permease family.</text>
</comment>
<sequence length="477" mass="49991">MFAQLLEARGIAVDRRPGLGATEIAFGALRTGAVDVYPEYTGTGLLAILNQKPEGDAGAVYGRVSREFAARWDMHWLPPLGFENTYAIAVRRETAAKYKLRTLSDLARAAPQLTAGLTPDFIGRDDGLLGLQAAYGLRLRSVRPLVQAVKYPALAESAVDVIDGYSTDGMIDRYQLTVLEDDRAFFPPYEAAAMVSSRLWRERPDAVAQLTLLSGRLDVATMRALNRRVEVDGVPVARVAADALRALGLGGSASSATARTETTARRGSFGAYLWARRGELGRLTLRHLMLVLVSLSAAAAVAVPAGVLLGRAHAGAAEGAVRGVGLLQTIPGIALLAFMIPLLGIGTAPALAALFLYSLYPIIRNSYTGVRDADPRAVEAARALGMSGGQVLRQVRLPLAAPSIMAGVRTSAVIAVGTATLAAFIGAGGLGDPIVAGLALSDTRMILSGAIPAALLALLVDAMLAIVERAVRPRGLG</sequence>
<reference evidence="10 11" key="1">
    <citation type="submission" date="2020-08" db="EMBL/GenBank/DDBJ databases">
        <title>Genomic Encyclopedia of Type Strains, Phase IV (KMG-IV): sequencing the most valuable type-strain genomes for metagenomic binning, comparative biology and taxonomic classification.</title>
        <authorList>
            <person name="Goeker M."/>
        </authorList>
    </citation>
    <scope>NUCLEOTIDE SEQUENCE [LARGE SCALE GENOMIC DNA]</scope>
    <source>
        <strain evidence="10 11">DSM 29007</strain>
    </source>
</reference>
<feature type="transmembrane region" description="Helical" evidence="8">
    <location>
        <begin position="330"/>
        <end position="357"/>
    </location>
</feature>
<feature type="transmembrane region" description="Helical" evidence="8">
    <location>
        <begin position="406"/>
        <end position="425"/>
    </location>
</feature>
<dbReference type="PANTHER" id="PTHR30177">
    <property type="entry name" value="GLYCINE BETAINE/L-PROLINE TRANSPORT SYSTEM PERMEASE PROTEIN PROW"/>
    <property type="match status" value="1"/>
</dbReference>
<comment type="similarity">
    <text evidence="7">In the N-terminal section; belongs to the binding-protein-dependent transport system permease family.</text>
</comment>
<dbReference type="EMBL" id="JACHIA010000006">
    <property type="protein sequence ID" value="MBB6071065.1"/>
    <property type="molecule type" value="Genomic_DNA"/>
</dbReference>
<dbReference type="Gene3D" id="3.40.190.10">
    <property type="entry name" value="Periplasmic binding protein-like II"/>
    <property type="match status" value="1"/>
</dbReference>
<name>A0A841GZ40_9BACT</name>
<dbReference type="InterPro" id="IPR051204">
    <property type="entry name" value="ABC_transp_perm/SBD"/>
</dbReference>
<dbReference type="InterPro" id="IPR035906">
    <property type="entry name" value="MetI-like_sf"/>
</dbReference>
<keyword evidence="5 8" id="KW-0472">Membrane</keyword>
<dbReference type="Proteomes" id="UP000582837">
    <property type="component" value="Unassembled WGS sequence"/>
</dbReference>
<evidence type="ECO:0000256" key="2">
    <source>
        <dbReference type="ARBA" id="ARBA00022448"/>
    </source>
</evidence>